<accession>A0A9X3EC77</accession>
<dbReference type="RefSeq" id="WP_283173142.1">
    <property type="nucleotide sequence ID" value="NZ_JAPNOA010000020.1"/>
</dbReference>
<evidence type="ECO:0008006" key="4">
    <source>
        <dbReference type="Google" id="ProtNLM"/>
    </source>
</evidence>
<dbReference type="EMBL" id="JAPNOA010000020">
    <property type="protein sequence ID" value="MCY0964923.1"/>
    <property type="molecule type" value="Genomic_DNA"/>
</dbReference>
<evidence type="ECO:0000313" key="3">
    <source>
        <dbReference type="Proteomes" id="UP001150830"/>
    </source>
</evidence>
<feature type="chain" id="PRO_5040748246" description="Lipoprotein" evidence="1">
    <location>
        <begin position="22"/>
        <end position="308"/>
    </location>
</feature>
<sequence>MRNTPALLPLMIAAALLTACSGGGGSSGKKSSGININNISYSGATGSAALTTTNQDEIATDSGKAVMALIDRADSEDISDLFLGLNRSAASESYEGDCGGTMQVSGSGDENNSNYSIRFNRYCTPVDEDELVMNGQISGTTRTSGSTITMRLDYDNLTLSLGEDSVGIDGYIDTRVVDSETNYQSTYSSRFNMTYNGETRLTAWDVTCNNSSCVREAYFVNDKKVYKTTNYRLYENSYGYQLRTALYTPEYGRVELTGTNIELCEDGSDIASGTLEITDSNNKTMEVEYSGCGERTVTLDGNANLLSN</sequence>
<evidence type="ECO:0000256" key="1">
    <source>
        <dbReference type="SAM" id="SignalP"/>
    </source>
</evidence>
<protein>
    <recommendedName>
        <fullName evidence="4">Lipoprotein</fullName>
    </recommendedName>
</protein>
<gene>
    <name evidence="2" type="ORF">OUO13_06970</name>
</gene>
<evidence type="ECO:0000313" key="2">
    <source>
        <dbReference type="EMBL" id="MCY0964923.1"/>
    </source>
</evidence>
<proteinExistence type="predicted"/>
<dbReference type="Proteomes" id="UP001150830">
    <property type="component" value="Unassembled WGS sequence"/>
</dbReference>
<dbReference type="AlphaFoldDB" id="A0A9X3EC77"/>
<keyword evidence="3" id="KW-1185">Reference proteome</keyword>
<name>A0A9X3EC77_9GAMM</name>
<keyword evidence="1" id="KW-0732">Signal</keyword>
<organism evidence="2 3">
    <name type="scientific">Parathalassolituus penaei</name>
    <dbReference type="NCBI Taxonomy" id="2997323"/>
    <lineage>
        <taxon>Bacteria</taxon>
        <taxon>Pseudomonadati</taxon>
        <taxon>Pseudomonadota</taxon>
        <taxon>Gammaproteobacteria</taxon>
        <taxon>Oceanospirillales</taxon>
        <taxon>Oceanospirillaceae</taxon>
        <taxon>Parathalassolituus</taxon>
    </lineage>
</organism>
<reference evidence="2" key="1">
    <citation type="submission" date="2022-11" db="EMBL/GenBank/DDBJ databases">
        <title>Parathalassolutuus dongxingensis gen. nov., sp. nov., a novel member of family Oceanospirillaceae isolated from a coastal shrimp pond in Guangxi, China.</title>
        <authorList>
            <person name="Chen H."/>
        </authorList>
    </citation>
    <scope>NUCLEOTIDE SEQUENCE</scope>
    <source>
        <strain evidence="2">G-43</strain>
    </source>
</reference>
<comment type="caution">
    <text evidence="2">The sequence shown here is derived from an EMBL/GenBank/DDBJ whole genome shotgun (WGS) entry which is preliminary data.</text>
</comment>
<dbReference type="PROSITE" id="PS51257">
    <property type="entry name" value="PROKAR_LIPOPROTEIN"/>
    <property type="match status" value="1"/>
</dbReference>
<feature type="signal peptide" evidence="1">
    <location>
        <begin position="1"/>
        <end position="21"/>
    </location>
</feature>